<evidence type="ECO:0000313" key="2">
    <source>
        <dbReference type="EMBL" id="GAA4721315.1"/>
    </source>
</evidence>
<dbReference type="Proteomes" id="UP001499974">
    <property type="component" value="Unassembled WGS sequence"/>
</dbReference>
<keyword evidence="1" id="KW-0812">Transmembrane</keyword>
<dbReference type="RefSeq" id="WP_345524216.1">
    <property type="nucleotide sequence ID" value="NZ_BAABKM010000005.1"/>
</dbReference>
<name>A0ABP8Y5A4_9ACTN</name>
<gene>
    <name evidence="2" type="ORF">GCM10023349_47120</name>
</gene>
<keyword evidence="1" id="KW-1133">Transmembrane helix</keyword>
<comment type="caution">
    <text evidence="2">The sequence shown here is derived from an EMBL/GenBank/DDBJ whole genome shotgun (WGS) entry which is preliminary data.</text>
</comment>
<evidence type="ECO:0000313" key="3">
    <source>
        <dbReference type="Proteomes" id="UP001499974"/>
    </source>
</evidence>
<feature type="transmembrane region" description="Helical" evidence="1">
    <location>
        <begin position="110"/>
        <end position="131"/>
    </location>
</feature>
<organism evidence="2 3">
    <name type="scientific">Nocardioides conyzicola</name>
    <dbReference type="NCBI Taxonomy" id="1651781"/>
    <lineage>
        <taxon>Bacteria</taxon>
        <taxon>Bacillati</taxon>
        <taxon>Actinomycetota</taxon>
        <taxon>Actinomycetes</taxon>
        <taxon>Propionibacteriales</taxon>
        <taxon>Nocardioidaceae</taxon>
        <taxon>Nocardioides</taxon>
    </lineage>
</organism>
<accession>A0ABP8Y5A4</accession>
<feature type="transmembrane region" description="Helical" evidence="1">
    <location>
        <begin position="54"/>
        <end position="75"/>
    </location>
</feature>
<evidence type="ECO:0000256" key="1">
    <source>
        <dbReference type="SAM" id="Phobius"/>
    </source>
</evidence>
<keyword evidence="1" id="KW-0472">Membrane</keyword>
<keyword evidence="3" id="KW-1185">Reference proteome</keyword>
<protein>
    <submittedName>
        <fullName evidence="2">Uncharacterized protein</fullName>
    </submittedName>
</protein>
<proteinExistence type="predicted"/>
<reference evidence="3" key="1">
    <citation type="journal article" date="2019" name="Int. J. Syst. Evol. Microbiol.">
        <title>The Global Catalogue of Microorganisms (GCM) 10K type strain sequencing project: providing services to taxonomists for standard genome sequencing and annotation.</title>
        <authorList>
            <consortium name="The Broad Institute Genomics Platform"/>
            <consortium name="The Broad Institute Genome Sequencing Center for Infectious Disease"/>
            <person name="Wu L."/>
            <person name="Ma J."/>
        </authorList>
    </citation>
    <scope>NUCLEOTIDE SEQUENCE [LARGE SCALE GENOMIC DNA]</scope>
    <source>
        <strain evidence="3">JCM 18531</strain>
    </source>
</reference>
<feature type="transmembrane region" description="Helical" evidence="1">
    <location>
        <begin position="87"/>
        <end position="104"/>
    </location>
</feature>
<dbReference type="EMBL" id="BAABKM010000005">
    <property type="protein sequence ID" value="GAA4721315.1"/>
    <property type="molecule type" value="Genomic_DNA"/>
</dbReference>
<sequence>MTQDRPASVRAAVWLTWALVVLSGITSVLAVVFKDELKRAWETGRVDAGSVEPPSIVPVTVVMLIVVALVALVLVEFLRARHGWARAALTVTIVLMALSTAATLNIGPPALFVVLCVVALLLQAAVLVALWRRDTSVFLQADPAHKTLPTGR</sequence>